<organism evidence="1 2">
    <name type="scientific">Acutalibacter muris</name>
    <dbReference type="NCBI Taxonomy" id="1796620"/>
    <lineage>
        <taxon>Bacteria</taxon>
        <taxon>Bacillati</taxon>
        <taxon>Bacillota</taxon>
        <taxon>Clostridia</taxon>
        <taxon>Eubacteriales</taxon>
        <taxon>Acutalibacteraceae</taxon>
        <taxon>Acutalibacter</taxon>
    </lineage>
</organism>
<evidence type="ECO:0000313" key="1">
    <source>
        <dbReference type="EMBL" id="ASB42397.1"/>
    </source>
</evidence>
<name>A0ABN5A6W0_9FIRM</name>
<gene>
    <name evidence="1" type="ORF">ADH66_18135</name>
</gene>
<dbReference type="EMBL" id="CP021422">
    <property type="protein sequence ID" value="ASB42397.1"/>
    <property type="molecule type" value="Genomic_DNA"/>
</dbReference>
<evidence type="ECO:0000313" key="2">
    <source>
        <dbReference type="Proteomes" id="UP000196710"/>
    </source>
</evidence>
<proteinExistence type="predicted"/>
<protein>
    <submittedName>
        <fullName evidence="1">Uncharacterized protein</fullName>
    </submittedName>
</protein>
<sequence length="85" mass="9904">MLRAVVCALFSGFFIGGLDFPFDFCYDKSKERGLIDMPTEKERKDIQKATIYDLRRLISNGDKETFTKEELCRWLDTIADAKDQE</sequence>
<reference evidence="2" key="1">
    <citation type="submission" date="2017-05" db="EMBL/GenBank/DDBJ databases">
        <title>Improved OligoMM genomes.</title>
        <authorList>
            <person name="Garzetti D."/>
        </authorList>
    </citation>
    <scope>NUCLEOTIDE SEQUENCE [LARGE SCALE GENOMIC DNA]</scope>
    <source>
        <strain evidence="2">KB18</strain>
    </source>
</reference>
<accession>A0ABN5A6W0</accession>
<dbReference type="Proteomes" id="UP000196710">
    <property type="component" value="Chromosome"/>
</dbReference>
<keyword evidence="2" id="KW-1185">Reference proteome</keyword>